<dbReference type="InterPro" id="IPR011701">
    <property type="entry name" value="MFS"/>
</dbReference>
<dbReference type="InterPro" id="IPR036259">
    <property type="entry name" value="MFS_trans_sf"/>
</dbReference>
<feature type="transmembrane region" description="Helical" evidence="8">
    <location>
        <begin position="188"/>
        <end position="205"/>
    </location>
</feature>
<name>J0N6Y6_9ACTO</name>
<dbReference type="PATRIC" id="fig|1125718.3.peg.1775"/>
<dbReference type="OrthoDB" id="7375466at2"/>
<feature type="transmembrane region" description="Helical" evidence="8">
    <location>
        <begin position="103"/>
        <end position="126"/>
    </location>
</feature>
<dbReference type="NCBIfam" id="TIGR00711">
    <property type="entry name" value="efflux_EmrB"/>
    <property type="match status" value="1"/>
</dbReference>
<feature type="transmembrane region" description="Helical" evidence="8">
    <location>
        <begin position="351"/>
        <end position="370"/>
    </location>
</feature>
<dbReference type="Gene3D" id="1.20.1720.10">
    <property type="entry name" value="Multidrug resistance protein D"/>
    <property type="match status" value="1"/>
</dbReference>
<dbReference type="PROSITE" id="PS50850">
    <property type="entry name" value="MFS"/>
    <property type="match status" value="1"/>
</dbReference>
<dbReference type="InterPro" id="IPR004638">
    <property type="entry name" value="EmrB-like"/>
</dbReference>
<evidence type="ECO:0000256" key="4">
    <source>
        <dbReference type="ARBA" id="ARBA00022692"/>
    </source>
</evidence>
<feature type="domain" description="Major facilitator superfamily (MFS) profile" evidence="9">
    <location>
        <begin position="34"/>
        <end position="478"/>
    </location>
</feature>
<feature type="transmembrane region" description="Helical" evidence="8">
    <location>
        <begin position="451"/>
        <end position="473"/>
    </location>
</feature>
<proteinExistence type="predicted"/>
<dbReference type="eggNOG" id="COG2814">
    <property type="taxonomic scope" value="Bacteria"/>
</dbReference>
<accession>J0N6Y6</accession>
<dbReference type="Pfam" id="PF07690">
    <property type="entry name" value="MFS_1"/>
    <property type="match status" value="1"/>
</dbReference>
<feature type="transmembrane region" description="Helical" evidence="8">
    <location>
        <begin position="32"/>
        <end position="52"/>
    </location>
</feature>
<keyword evidence="11" id="KW-1185">Reference proteome</keyword>
<feature type="transmembrane region" description="Helical" evidence="8">
    <location>
        <begin position="418"/>
        <end position="439"/>
    </location>
</feature>
<dbReference type="InterPro" id="IPR020846">
    <property type="entry name" value="MFS_dom"/>
</dbReference>
<comment type="subcellular location">
    <subcellularLocation>
        <location evidence="1">Cell membrane</location>
        <topology evidence="1">Multi-pass membrane protein</topology>
    </subcellularLocation>
</comment>
<organism evidence="10 11">
    <name type="scientific">Actinomyces massiliensis F0489</name>
    <dbReference type="NCBI Taxonomy" id="1125718"/>
    <lineage>
        <taxon>Bacteria</taxon>
        <taxon>Bacillati</taxon>
        <taxon>Actinomycetota</taxon>
        <taxon>Actinomycetes</taxon>
        <taxon>Actinomycetales</taxon>
        <taxon>Actinomycetaceae</taxon>
        <taxon>Actinomyces</taxon>
    </lineage>
</organism>
<evidence type="ECO:0000256" key="5">
    <source>
        <dbReference type="ARBA" id="ARBA00022989"/>
    </source>
</evidence>
<keyword evidence="4 8" id="KW-0812">Transmembrane</keyword>
<dbReference type="Gene3D" id="1.20.1250.20">
    <property type="entry name" value="MFS general substrate transporter like domains"/>
    <property type="match status" value="1"/>
</dbReference>
<dbReference type="PANTHER" id="PTHR42718:SF46">
    <property type="entry name" value="BLR6921 PROTEIN"/>
    <property type="match status" value="1"/>
</dbReference>
<reference evidence="10 11" key="1">
    <citation type="submission" date="2012-05" db="EMBL/GenBank/DDBJ databases">
        <authorList>
            <person name="Harkins D.M."/>
            <person name="Madupu R."/>
            <person name="Durkin A.S."/>
            <person name="Torralba M."/>
            <person name="Methe B."/>
            <person name="Sutton G.G."/>
            <person name="Nelson K.E."/>
        </authorList>
    </citation>
    <scope>NUCLEOTIDE SEQUENCE [LARGE SCALE GENOMIC DNA]</scope>
    <source>
        <strain evidence="10 11">F0489</strain>
    </source>
</reference>
<evidence type="ECO:0000259" key="9">
    <source>
        <dbReference type="PROSITE" id="PS50850"/>
    </source>
</evidence>
<keyword evidence="3" id="KW-1003">Cell membrane</keyword>
<dbReference type="Proteomes" id="UP000002941">
    <property type="component" value="Unassembled WGS sequence"/>
</dbReference>
<feature type="transmembrane region" description="Helical" evidence="8">
    <location>
        <begin position="244"/>
        <end position="265"/>
    </location>
</feature>
<evidence type="ECO:0000256" key="3">
    <source>
        <dbReference type="ARBA" id="ARBA00022475"/>
    </source>
</evidence>
<dbReference type="PRINTS" id="PR01036">
    <property type="entry name" value="TCRTETB"/>
</dbReference>
<dbReference type="EMBL" id="AKFT01000140">
    <property type="protein sequence ID" value="EJF42609.1"/>
    <property type="molecule type" value="Genomic_DNA"/>
</dbReference>
<evidence type="ECO:0000256" key="8">
    <source>
        <dbReference type="SAM" id="Phobius"/>
    </source>
</evidence>
<sequence>MSDIQKKVGAAGDADRTGSTGGAGRADTAGHAWVLALTSLGFFMAMMDSMIVTTASTAIREDFDASVGQLQWTLNAYNVAVEAFLLIGVAIGGRIGHRRLYTIGLLLFVIGSVACALSPSLGALIASRVLQGIGASVMTPMSMAILFAASPPSRRGRALGIWSGVGGLALIIGPALGGAIVSQLGWQWVFWINVPIGLIGMHLSHRRLPESEAGGRLPNALDSVLVVASSGGIIWALSESIFPAGRTSALVVGTAGIALGSVFVLRQRKSSAPMIPLSLFASSTFSGGVAGTFLLYAAMYGVVFLLPQYLQTVTGANALTAGMELLPWTGTLVIVSPFAGRAVDRFGERPVAIISLLLQAIGYVWIAAILSPDTDYRAMITPLVISGAGISMAGPALQKAVLGAVDPTRTGIASGVFNTFRQLGGAVGTSIAVILFYAFGELTPDSAFARGFSAALIGSALLTLLGSVSAAALRPSRTP</sequence>
<dbReference type="PANTHER" id="PTHR42718">
    <property type="entry name" value="MAJOR FACILITATOR SUPERFAMILY MULTIDRUG TRANSPORTER MFSC"/>
    <property type="match status" value="1"/>
</dbReference>
<feature type="transmembrane region" description="Helical" evidence="8">
    <location>
        <begin position="217"/>
        <end position="238"/>
    </location>
</feature>
<feature type="transmembrane region" description="Helical" evidence="8">
    <location>
        <begin position="72"/>
        <end position="91"/>
    </location>
</feature>
<evidence type="ECO:0000313" key="11">
    <source>
        <dbReference type="Proteomes" id="UP000002941"/>
    </source>
</evidence>
<feature type="transmembrane region" description="Helical" evidence="8">
    <location>
        <begin position="161"/>
        <end position="182"/>
    </location>
</feature>
<feature type="transmembrane region" description="Helical" evidence="8">
    <location>
        <begin position="318"/>
        <end position="339"/>
    </location>
</feature>
<gene>
    <name evidence="10" type="ORF">HMPREF1318_2455</name>
</gene>
<protein>
    <submittedName>
        <fullName evidence="10">Drug resistance MFS transporter, drug:H+ antiporter-2 family</fullName>
    </submittedName>
</protein>
<dbReference type="GO" id="GO:0022857">
    <property type="term" value="F:transmembrane transporter activity"/>
    <property type="evidence" value="ECO:0007669"/>
    <property type="project" value="InterPro"/>
</dbReference>
<keyword evidence="5 8" id="KW-1133">Transmembrane helix</keyword>
<evidence type="ECO:0000256" key="7">
    <source>
        <dbReference type="SAM" id="MobiDB-lite"/>
    </source>
</evidence>
<feature type="transmembrane region" description="Helical" evidence="8">
    <location>
        <begin position="277"/>
        <end position="306"/>
    </location>
</feature>
<feature type="region of interest" description="Disordered" evidence="7">
    <location>
        <begin position="1"/>
        <end position="25"/>
    </location>
</feature>
<feature type="transmembrane region" description="Helical" evidence="8">
    <location>
        <begin position="376"/>
        <end position="397"/>
    </location>
</feature>
<evidence type="ECO:0000256" key="2">
    <source>
        <dbReference type="ARBA" id="ARBA00022448"/>
    </source>
</evidence>
<evidence type="ECO:0000256" key="1">
    <source>
        <dbReference type="ARBA" id="ARBA00004651"/>
    </source>
</evidence>
<dbReference type="SUPFAM" id="SSF103473">
    <property type="entry name" value="MFS general substrate transporter"/>
    <property type="match status" value="1"/>
</dbReference>
<keyword evidence="2" id="KW-0813">Transport</keyword>
<evidence type="ECO:0000256" key="6">
    <source>
        <dbReference type="ARBA" id="ARBA00023136"/>
    </source>
</evidence>
<evidence type="ECO:0000313" key="10">
    <source>
        <dbReference type="EMBL" id="EJF42609.1"/>
    </source>
</evidence>
<dbReference type="AlphaFoldDB" id="J0N6Y6"/>
<feature type="transmembrane region" description="Helical" evidence="8">
    <location>
        <begin position="132"/>
        <end position="149"/>
    </location>
</feature>
<dbReference type="RefSeq" id="WP_008732052.1">
    <property type="nucleotide sequence ID" value="NZ_AKFT01000140.1"/>
</dbReference>
<comment type="caution">
    <text evidence="10">The sequence shown here is derived from an EMBL/GenBank/DDBJ whole genome shotgun (WGS) entry which is preliminary data.</text>
</comment>
<keyword evidence="6 8" id="KW-0472">Membrane</keyword>
<dbReference type="GO" id="GO:0005886">
    <property type="term" value="C:plasma membrane"/>
    <property type="evidence" value="ECO:0007669"/>
    <property type="project" value="UniProtKB-SubCell"/>
</dbReference>